<dbReference type="GO" id="GO:0046872">
    <property type="term" value="F:metal ion binding"/>
    <property type="evidence" value="ECO:0007669"/>
    <property type="project" value="UniProtKB-KW"/>
</dbReference>
<evidence type="ECO:0000256" key="4">
    <source>
        <dbReference type="PIRSR" id="PIRSR623088-3"/>
    </source>
</evidence>
<keyword evidence="1 4" id="KW-0479">Metal-binding</keyword>
<evidence type="ECO:0000256" key="5">
    <source>
        <dbReference type="SAM" id="MobiDB-lite"/>
    </source>
</evidence>
<dbReference type="EMBL" id="LSYV01000138">
    <property type="protein sequence ID" value="KXZ42527.1"/>
    <property type="molecule type" value="Genomic_DNA"/>
</dbReference>
<evidence type="ECO:0000256" key="2">
    <source>
        <dbReference type="ARBA" id="ARBA00022801"/>
    </source>
</evidence>
<dbReference type="GO" id="GO:0004114">
    <property type="term" value="F:3',5'-cyclic-nucleotide phosphodiesterase activity"/>
    <property type="evidence" value="ECO:0007669"/>
    <property type="project" value="InterPro"/>
</dbReference>
<dbReference type="InterPro" id="IPR023088">
    <property type="entry name" value="PDEase"/>
</dbReference>
<dbReference type="Pfam" id="PF00233">
    <property type="entry name" value="PDEase_I"/>
    <property type="match status" value="1"/>
</dbReference>
<organism evidence="7 8">
    <name type="scientific">Gonium pectorale</name>
    <name type="common">Green alga</name>
    <dbReference type="NCBI Taxonomy" id="33097"/>
    <lineage>
        <taxon>Eukaryota</taxon>
        <taxon>Viridiplantae</taxon>
        <taxon>Chlorophyta</taxon>
        <taxon>core chlorophytes</taxon>
        <taxon>Chlorophyceae</taxon>
        <taxon>CS clade</taxon>
        <taxon>Chlamydomonadales</taxon>
        <taxon>Volvocaceae</taxon>
        <taxon>Gonium</taxon>
    </lineage>
</organism>
<gene>
    <name evidence="7" type="ORF">GPECTOR_138g658</name>
</gene>
<feature type="domain" description="PDEase" evidence="6">
    <location>
        <begin position="1"/>
        <end position="383"/>
    </location>
</feature>
<comment type="caution">
    <text evidence="7">The sequence shown here is derived from an EMBL/GenBank/DDBJ whole genome shotgun (WGS) entry which is preliminary data.</text>
</comment>
<dbReference type="InterPro" id="IPR023174">
    <property type="entry name" value="PDEase_CS"/>
</dbReference>
<protein>
    <recommendedName>
        <fullName evidence="6">PDEase domain-containing protein</fullName>
    </recommendedName>
</protein>
<reference evidence="8" key="1">
    <citation type="journal article" date="2016" name="Nat. Commun.">
        <title>The Gonium pectorale genome demonstrates co-option of cell cycle regulation during the evolution of multicellularity.</title>
        <authorList>
            <person name="Hanschen E.R."/>
            <person name="Marriage T.N."/>
            <person name="Ferris P.J."/>
            <person name="Hamaji T."/>
            <person name="Toyoda A."/>
            <person name="Fujiyama A."/>
            <person name="Neme R."/>
            <person name="Noguchi H."/>
            <person name="Minakuchi Y."/>
            <person name="Suzuki M."/>
            <person name="Kawai-Toyooka H."/>
            <person name="Smith D.R."/>
            <person name="Sparks H."/>
            <person name="Anderson J."/>
            <person name="Bakaric R."/>
            <person name="Luria V."/>
            <person name="Karger A."/>
            <person name="Kirschner M.W."/>
            <person name="Durand P.M."/>
            <person name="Michod R.E."/>
            <person name="Nozaki H."/>
            <person name="Olson B.J."/>
        </authorList>
    </citation>
    <scope>NUCLEOTIDE SEQUENCE [LARGE SCALE GENOMIC DNA]</scope>
    <source>
        <strain evidence="8">NIES-2863</strain>
    </source>
</reference>
<sequence>MSWDLDFTGYGNEELVQLASDIFVASGVVEELGLEPTVVRNFVTVAAGHYLDVPYHNFNHAVHVLHATALMSGTARARALLSPLERLALLLAALCHDLGHDGRSNAFHTNSASELSRTYGGQSAVLEHHHAAIASALLLPPPCRKGGGDVLAALRSPEERAEVLRVVRSAILHTDMTRHFESVRRLADLAAAAGRLEDAADGRGPIVSGGAAHTSDAVGLAVAAGHPAAVTSSADADDPGGGSGGSTELGGATAQAPSRLLLEASDRLLLAQALLHAADIGNAVRPFHVNDAISRRVRAEFAALRAEEEALGLPASVPPPLPPLDPDQPQQGAAAAARAELRFLDTFVEPLWERLAGVLPELEPQLRRLRANQERFRRIAEEAAGR</sequence>
<dbReference type="PANTHER" id="PTHR11347">
    <property type="entry name" value="CYCLIC NUCLEOTIDE PHOSPHODIESTERASE"/>
    <property type="match status" value="1"/>
</dbReference>
<keyword evidence="8" id="KW-1185">Reference proteome</keyword>
<dbReference type="STRING" id="33097.A0A150FY73"/>
<dbReference type="PRINTS" id="PR00387">
    <property type="entry name" value="PDIESTERASE1"/>
</dbReference>
<dbReference type="GO" id="GO:0007165">
    <property type="term" value="P:signal transduction"/>
    <property type="evidence" value="ECO:0007669"/>
    <property type="project" value="InterPro"/>
</dbReference>
<evidence type="ECO:0000256" key="1">
    <source>
        <dbReference type="ARBA" id="ARBA00022723"/>
    </source>
</evidence>
<dbReference type="PROSITE" id="PS00126">
    <property type="entry name" value="PDEASE_I_1"/>
    <property type="match status" value="1"/>
</dbReference>
<dbReference type="InterPro" id="IPR002073">
    <property type="entry name" value="PDEase_catalytic_dom"/>
</dbReference>
<feature type="binding site" evidence="4">
    <location>
        <position position="96"/>
    </location>
    <ligand>
        <name>Zn(2+)</name>
        <dbReference type="ChEBI" id="CHEBI:29105"/>
        <label>1</label>
    </ligand>
</feature>
<dbReference type="PROSITE" id="PS51845">
    <property type="entry name" value="PDEASE_I_2"/>
    <property type="match status" value="1"/>
</dbReference>
<keyword evidence="2" id="KW-0378">Hydrolase</keyword>
<dbReference type="SUPFAM" id="SSF109604">
    <property type="entry name" value="HD-domain/PDEase-like"/>
    <property type="match status" value="1"/>
</dbReference>
<feature type="active site" description="Proton donor" evidence="3">
    <location>
        <position position="56"/>
    </location>
</feature>
<dbReference type="SMART" id="SM00471">
    <property type="entry name" value="HDc"/>
    <property type="match status" value="1"/>
</dbReference>
<dbReference type="InterPro" id="IPR003607">
    <property type="entry name" value="HD/PDEase_dom"/>
</dbReference>
<evidence type="ECO:0000259" key="6">
    <source>
        <dbReference type="PROSITE" id="PS51845"/>
    </source>
</evidence>
<accession>A0A150FY73</accession>
<proteinExistence type="predicted"/>
<feature type="binding site" evidence="4">
    <location>
        <position position="97"/>
    </location>
    <ligand>
        <name>Zn(2+)</name>
        <dbReference type="ChEBI" id="CHEBI:29105"/>
        <label>2</label>
    </ligand>
</feature>
<feature type="binding site" evidence="4">
    <location>
        <position position="60"/>
    </location>
    <ligand>
        <name>Zn(2+)</name>
        <dbReference type="ChEBI" id="CHEBI:29105"/>
        <label>1</label>
    </ligand>
</feature>
<evidence type="ECO:0000313" key="8">
    <source>
        <dbReference type="Proteomes" id="UP000075714"/>
    </source>
</evidence>
<name>A0A150FY73_GONPE</name>
<feature type="region of interest" description="Disordered" evidence="5">
    <location>
        <begin position="230"/>
        <end position="252"/>
    </location>
</feature>
<dbReference type="Gene3D" id="1.10.1300.10">
    <property type="entry name" value="3'5'-cyclic nucleotide phosphodiesterase, catalytic domain"/>
    <property type="match status" value="1"/>
</dbReference>
<feature type="binding site" evidence="4">
    <location>
        <position position="279"/>
    </location>
    <ligand>
        <name>Zn(2+)</name>
        <dbReference type="ChEBI" id="CHEBI:29105"/>
        <label>1</label>
    </ligand>
</feature>
<dbReference type="Proteomes" id="UP000075714">
    <property type="component" value="Unassembled WGS sequence"/>
</dbReference>
<dbReference type="OrthoDB" id="546632at2759"/>
<evidence type="ECO:0000313" key="7">
    <source>
        <dbReference type="EMBL" id="KXZ42527.1"/>
    </source>
</evidence>
<feature type="compositionally biased region" description="Gly residues" evidence="5">
    <location>
        <begin position="239"/>
        <end position="248"/>
    </location>
</feature>
<evidence type="ECO:0000256" key="3">
    <source>
        <dbReference type="PIRSR" id="PIRSR623088-1"/>
    </source>
</evidence>
<dbReference type="AlphaFoldDB" id="A0A150FY73"/>
<dbReference type="InterPro" id="IPR036971">
    <property type="entry name" value="PDEase_catalytic_dom_sf"/>
</dbReference>
<feature type="binding site" evidence="4">
    <location>
        <position position="97"/>
    </location>
    <ligand>
        <name>Zn(2+)</name>
        <dbReference type="ChEBI" id="CHEBI:29105"/>
        <label>1</label>
    </ligand>
</feature>